<dbReference type="PATRIC" id="fig|1114963.3.peg.2881"/>
<evidence type="ECO:0000313" key="4">
    <source>
        <dbReference type="Proteomes" id="UP000052268"/>
    </source>
</evidence>
<dbReference type="InterPro" id="IPR056490">
    <property type="entry name" value="Rcc01698_C"/>
</dbReference>
<dbReference type="Proteomes" id="UP000052268">
    <property type="component" value="Unassembled WGS sequence"/>
</dbReference>
<dbReference type="Pfam" id="PF23666">
    <property type="entry name" value="Rcc01698_C"/>
    <property type="match status" value="1"/>
</dbReference>
<protein>
    <submittedName>
        <fullName evidence="3">Uncharacterized protein</fullName>
    </submittedName>
</protein>
<feature type="domain" description="Rcc01698-like C-terminal" evidence="2">
    <location>
        <begin position="485"/>
        <end position="579"/>
    </location>
</feature>
<dbReference type="RefSeq" id="WP_059152010.1">
    <property type="nucleotide sequence ID" value="NZ_KQ130454.1"/>
</dbReference>
<evidence type="ECO:0000313" key="3">
    <source>
        <dbReference type="EMBL" id="KMS55362.1"/>
    </source>
</evidence>
<comment type="caution">
    <text evidence="3">The sequence shown here is derived from an EMBL/GenBank/DDBJ whole genome shotgun (WGS) entry which is preliminary data.</text>
</comment>
<proteinExistence type="predicted"/>
<dbReference type="InterPro" id="IPR032876">
    <property type="entry name" value="J_dom"/>
</dbReference>
<reference evidence="3 4" key="1">
    <citation type="journal article" date="2015" name="G3 (Bethesda)">
        <title>Insights into Ongoing Evolution of the Hexachlorocyclohexane Catabolic Pathway from Comparative Genomics of Ten Sphingomonadaceae Strains.</title>
        <authorList>
            <person name="Pearce S.L."/>
            <person name="Oakeshott J.G."/>
            <person name="Pandey G."/>
        </authorList>
    </citation>
    <scope>NUCLEOTIDE SEQUENCE [LARGE SCALE GENOMIC DNA]</scope>
    <source>
        <strain evidence="3 4">LL02</strain>
    </source>
</reference>
<sequence length="731" mass="77284">MATLVFSSLGTMLGGPVGGAIGSLVGRQFDSALFGPSARQGPRLKELAVTTSSYGQILPRHFGRMRVAGSIIWATELVEHSELQGTGKGAPALTTYSYTANFAVALASRPILGIGRIWADGKLLRGAEGDLKAGGTMRVHTGAGDQPVDPLIAAAEGERYCPAHRDLAYVVFEDLDLSEFYNRIPSLTFEVIADERFDLQTVIGEVIEGIDASVPLDGMAGYSSEGSPATDLEVFEQVMPLEIDAGGDTLFIARERRQEAAITLAEPAAATGDDDFGGGAGFTRRRAPQSDRPAAILRYYDVGRDYQASVQRPSGQPAPGEPATLDLPAALDAATARMLIERTARRVDWSRDRISWRTSELDPGVAPGALVALPGIAGLWRVREWEWRESGVELALERALPTGADAAPLLGSDPGRGNPPLDVPLAETRLMAFELPLDGPSGAPDRARAFAAASGTSANWNGAALYADRGDGQLLPLGASGRTRATIGTARSVLPAANPLLFDRGSNLLVSLVDPDMRLAGADTRQLADGADLALVGEEIVQFAKATALGNGLWRIDGLLRGRGGTEAAVDTHGENESFALLDARLTALDSGTLGSDPSRQVVALARQDTEPFAAPVLLGGITLRPLAPVHPRTVMSQDGARTVSWTRRARGGWPWQDEVDVPLVEQAERYLITLGAFDAPLAAWATDTPSLTIDAVTLTRLAMLAPGSALHVRQQGTHALSHPLLLCTLP</sequence>
<dbReference type="Pfam" id="PF13550">
    <property type="entry name" value="Phage-tail_3"/>
    <property type="match status" value="1"/>
</dbReference>
<dbReference type="AlphaFoldDB" id="A0A0J7XUQ4"/>
<evidence type="ECO:0000259" key="1">
    <source>
        <dbReference type="Pfam" id="PF13550"/>
    </source>
</evidence>
<organism evidence="3 4">
    <name type="scientific">Novosphingobium barchaimii LL02</name>
    <dbReference type="NCBI Taxonomy" id="1114963"/>
    <lineage>
        <taxon>Bacteria</taxon>
        <taxon>Pseudomonadati</taxon>
        <taxon>Pseudomonadota</taxon>
        <taxon>Alphaproteobacteria</taxon>
        <taxon>Sphingomonadales</taxon>
        <taxon>Sphingomonadaceae</taxon>
        <taxon>Novosphingobium</taxon>
    </lineage>
</organism>
<keyword evidence="4" id="KW-1185">Reference proteome</keyword>
<evidence type="ECO:0000259" key="2">
    <source>
        <dbReference type="Pfam" id="PF23666"/>
    </source>
</evidence>
<feature type="domain" description="Tip attachment protein J" evidence="1">
    <location>
        <begin position="237"/>
        <end position="387"/>
    </location>
</feature>
<name>A0A0J7XUQ4_9SPHN</name>
<dbReference type="EMBL" id="JACU01000005">
    <property type="protein sequence ID" value="KMS55362.1"/>
    <property type="molecule type" value="Genomic_DNA"/>
</dbReference>
<gene>
    <name evidence="3" type="ORF">V474_20215</name>
</gene>
<dbReference type="OrthoDB" id="8445115at2"/>
<accession>A0A0J7XUQ4</accession>